<gene>
    <name evidence="1" type="ORF">E8E13_004116</name>
</gene>
<dbReference type="AlphaFoldDB" id="A0A9P4W7H1"/>
<dbReference type="Proteomes" id="UP000801428">
    <property type="component" value="Unassembled WGS sequence"/>
</dbReference>
<proteinExistence type="predicted"/>
<accession>A0A9P4W7H1</accession>
<name>A0A9P4W7H1_CURKU</name>
<evidence type="ECO:0000313" key="1">
    <source>
        <dbReference type="EMBL" id="KAF3000743.1"/>
    </source>
</evidence>
<reference evidence="1" key="1">
    <citation type="submission" date="2019-04" db="EMBL/GenBank/DDBJ databases">
        <title>Sequencing of skin fungus with MAO and IRED activity.</title>
        <authorList>
            <person name="Marsaioli A.J."/>
            <person name="Bonatto J.M.C."/>
            <person name="Reis Junior O."/>
        </authorList>
    </citation>
    <scope>NUCLEOTIDE SEQUENCE</scope>
    <source>
        <strain evidence="1">30M1</strain>
    </source>
</reference>
<organism evidence="1 2">
    <name type="scientific">Curvularia kusanoi</name>
    <name type="common">Cochliobolus kusanoi</name>
    <dbReference type="NCBI Taxonomy" id="90978"/>
    <lineage>
        <taxon>Eukaryota</taxon>
        <taxon>Fungi</taxon>
        <taxon>Dikarya</taxon>
        <taxon>Ascomycota</taxon>
        <taxon>Pezizomycotina</taxon>
        <taxon>Dothideomycetes</taxon>
        <taxon>Pleosporomycetidae</taxon>
        <taxon>Pleosporales</taxon>
        <taxon>Pleosporineae</taxon>
        <taxon>Pleosporaceae</taxon>
        <taxon>Curvularia</taxon>
    </lineage>
</organism>
<evidence type="ECO:0000313" key="2">
    <source>
        <dbReference type="Proteomes" id="UP000801428"/>
    </source>
</evidence>
<protein>
    <submittedName>
        <fullName evidence="1">Uncharacterized protein</fullName>
    </submittedName>
</protein>
<keyword evidence="2" id="KW-1185">Reference proteome</keyword>
<comment type="caution">
    <text evidence="1">The sequence shown here is derived from an EMBL/GenBank/DDBJ whole genome shotgun (WGS) entry which is preliminary data.</text>
</comment>
<dbReference type="EMBL" id="SWKU01000014">
    <property type="protein sequence ID" value="KAF3000743.1"/>
    <property type="molecule type" value="Genomic_DNA"/>
</dbReference>
<sequence>MDLCCSLYSHGRAVFPVWIVREVKLQEVMTYEKGSIDDAATEPVKHIGALSITFTGEKPFSRAAGEGTCKPIASPILTSQVRPVMVLIQRYNCDFASTERPQYGMYSRSRSGENAVLKQLS</sequence>